<reference evidence="7 8" key="1">
    <citation type="submission" date="2014-02" db="EMBL/GenBank/DDBJ databases">
        <title>Draft Genome of Hylemonella gracilis isolated from the Niagara River.</title>
        <authorList>
            <person name="Pawlowski D.R."/>
            <person name="Koudelka G.B."/>
        </authorList>
    </citation>
    <scope>NUCLEOTIDE SEQUENCE [LARGE SCALE GENOMIC DNA]</scope>
    <source>
        <strain evidence="7 8">Niagara R</strain>
    </source>
</reference>
<feature type="transmembrane region" description="Helical" evidence="6">
    <location>
        <begin position="147"/>
        <end position="172"/>
    </location>
</feature>
<comment type="caution">
    <text evidence="7">The sequence shown here is derived from an EMBL/GenBank/DDBJ whole genome shotgun (WGS) entry which is preliminary data.</text>
</comment>
<dbReference type="Pfam" id="PF01810">
    <property type="entry name" value="LysE"/>
    <property type="match status" value="1"/>
</dbReference>
<evidence type="ECO:0000256" key="6">
    <source>
        <dbReference type="SAM" id="Phobius"/>
    </source>
</evidence>
<dbReference type="InterPro" id="IPR001123">
    <property type="entry name" value="LeuE-type"/>
</dbReference>
<comment type="subcellular location">
    <subcellularLocation>
        <location evidence="1">Cell membrane</location>
        <topology evidence="1">Multi-pass membrane protein</topology>
    </subcellularLocation>
</comment>
<feature type="transmembrane region" description="Helical" evidence="6">
    <location>
        <begin position="41"/>
        <end position="69"/>
    </location>
</feature>
<evidence type="ECO:0000313" key="7">
    <source>
        <dbReference type="EMBL" id="EYC49857.1"/>
    </source>
</evidence>
<evidence type="ECO:0000256" key="3">
    <source>
        <dbReference type="ARBA" id="ARBA00022692"/>
    </source>
</evidence>
<proteinExistence type="predicted"/>
<dbReference type="PIRSF" id="PIRSF006324">
    <property type="entry name" value="LeuE"/>
    <property type="match status" value="1"/>
</dbReference>
<dbReference type="RefSeq" id="WP_035603991.1">
    <property type="nucleotide sequence ID" value="NZ_JEMG01000001.1"/>
</dbReference>
<feature type="transmembrane region" description="Helical" evidence="6">
    <location>
        <begin position="113"/>
        <end position="135"/>
    </location>
</feature>
<feature type="transmembrane region" description="Helical" evidence="6">
    <location>
        <begin position="75"/>
        <end position="93"/>
    </location>
</feature>
<evidence type="ECO:0000256" key="5">
    <source>
        <dbReference type="ARBA" id="ARBA00023136"/>
    </source>
</evidence>
<name>A0A016XE45_9BURK</name>
<keyword evidence="3 6" id="KW-0812">Transmembrane</keyword>
<evidence type="ECO:0000313" key="8">
    <source>
        <dbReference type="Proteomes" id="UP000023268"/>
    </source>
</evidence>
<keyword evidence="4 6" id="KW-1133">Transmembrane helix</keyword>
<dbReference type="GO" id="GO:0015171">
    <property type="term" value="F:amino acid transmembrane transporter activity"/>
    <property type="evidence" value="ECO:0007669"/>
    <property type="project" value="TreeGrafter"/>
</dbReference>
<dbReference type="STRING" id="1458275.AZ34_01400"/>
<dbReference type="AlphaFoldDB" id="A0A016XE45"/>
<accession>A0A016XE45</accession>
<dbReference type="PANTHER" id="PTHR30086:SF20">
    <property type="entry name" value="ARGININE EXPORTER PROTEIN ARGO-RELATED"/>
    <property type="match status" value="1"/>
</dbReference>
<evidence type="ECO:0000256" key="2">
    <source>
        <dbReference type="ARBA" id="ARBA00022475"/>
    </source>
</evidence>
<dbReference type="EMBL" id="JEMG01000001">
    <property type="protein sequence ID" value="EYC49857.1"/>
    <property type="molecule type" value="Genomic_DNA"/>
</dbReference>
<dbReference type="PANTHER" id="PTHR30086">
    <property type="entry name" value="ARGININE EXPORTER PROTEIN ARGO"/>
    <property type="match status" value="1"/>
</dbReference>
<organism evidence="7 8">
    <name type="scientific">Hylemonella gracilis str. Niagara R</name>
    <dbReference type="NCBI Taxonomy" id="1458275"/>
    <lineage>
        <taxon>Bacteria</taxon>
        <taxon>Pseudomonadati</taxon>
        <taxon>Pseudomonadota</taxon>
        <taxon>Betaproteobacteria</taxon>
        <taxon>Burkholderiales</taxon>
        <taxon>Comamonadaceae</taxon>
        <taxon>Hylemonella</taxon>
    </lineage>
</organism>
<keyword evidence="5 6" id="KW-0472">Membrane</keyword>
<evidence type="ECO:0000256" key="1">
    <source>
        <dbReference type="ARBA" id="ARBA00004651"/>
    </source>
</evidence>
<dbReference type="OrthoDB" id="9804822at2"/>
<evidence type="ECO:0000256" key="4">
    <source>
        <dbReference type="ARBA" id="ARBA00022989"/>
    </source>
</evidence>
<gene>
    <name evidence="7" type="ORF">AZ34_01400</name>
</gene>
<dbReference type="Proteomes" id="UP000023268">
    <property type="component" value="Unassembled WGS sequence"/>
</dbReference>
<feature type="transmembrane region" description="Helical" evidence="6">
    <location>
        <begin position="6"/>
        <end position="29"/>
    </location>
</feature>
<dbReference type="GO" id="GO:0005886">
    <property type="term" value="C:plasma membrane"/>
    <property type="evidence" value="ECO:0007669"/>
    <property type="project" value="UniProtKB-SubCell"/>
</dbReference>
<keyword evidence="2" id="KW-1003">Cell membrane</keyword>
<dbReference type="eggNOG" id="COG1280">
    <property type="taxonomic scope" value="Bacteria"/>
</dbReference>
<sequence>MFGIADYGAFVAAILLFLLIPGPGNLAIITSTGKGGRAGGMAASFGIIVGDQILMWSAVAGVAALLLAYPTAFHLVQWLGAAYLAWMGFRMLIAKPGDAPVLNIQPRHYFRQAFIITLLNPKAIVFYMAFFPLFINPAQHQGLLTFGVMATTVAVLGFLYSLTAVLLTHHLAERLRASPRIGQTLEKLAGVFLIGFGLKLALSK</sequence>
<protein>
    <submittedName>
        <fullName evidence="7">Amino acid transporter LysE</fullName>
    </submittedName>
</protein>